<dbReference type="AlphaFoldDB" id="A0AA86RD25"/>
<accession>A0AA86RD25</accession>
<dbReference type="EMBL" id="CAXDID020000060">
    <property type="protein sequence ID" value="CAL6009938.1"/>
    <property type="molecule type" value="Genomic_DNA"/>
</dbReference>
<comment type="caution">
    <text evidence="1">The sequence shown here is derived from an EMBL/GenBank/DDBJ whole genome shotgun (WGS) entry which is preliminary data.</text>
</comment>
<reference evidence="2 3" key="2">
    <citation type="submission" date="2024-07" db="EMBL/GenBank/DDBJ databases">
        <authorList>
            <person name="Akdeniz Z."/>
        </authorList>
    </citation>
    <scope>NUCLEOTIDE SEQUENCE [LARGE SCALE GENOMIC DNA]</scope>
</reference>
<dbReference type="Proteomes" id="UP001642409">
    <property type="component" value="Unassembled WGS sequence"/>
</dbReference>
<keyword evidence="3" id="KW-1185">Reference proteome</keyword>
<proteinExistence type="predicted"/>
<evidence type="ECO:0000313" key="1">
    <source>
        <dbReference type="EMBL" id="CAI9970219.1"/>
    </source>
</evidence>
<sequence>MKSENSCNYSATLAIKQDLDQYYALIELNEMLNKQKSFKNYNQIFETENKQVQNKQTNEKTSLDKLEVFNPFSRLPKNQFNTDYLPQKDQCENKQNEVNQNLKNRQQIQPLQSPKIITETAQNQQIPFKCIKVNPNQNIADLAEANVVQNDTTKIFQNKPEIPEQNRLQPLKFPKSIVEPIQNQQIPFKYNFSENQNTQANPFSSNLVNKTTEKPVRPFMFSQYKAQIKGQPPTLRIFDDSSLSSISFMQEFKIDQLFLEFCPKIIYDLKSETINELMLCHCPPIQNMEWIQQVPNLITLYLYSMIFVFKT</sequence>
<dbReference type="EMBL" id="CATOUU010001068">
    <property type="protein sequence ID" value="CAI9970219.1"/>
    <property type="molecule type" value="Genomic_DNA"/>
</dbReference>
<evidence type="ECO:0000313" key="3">
    <source>
        <dbReference type="Proteomes" id="UP001642409"/>
    </source>
</evidence>
<gene>
    <name evidence="2" type="ORF">HINF_LOCUS21845</name>
    <name evidence="1" type="ORF">HINF_LOCUS57864</name>
</gene>
<name>A0AA86RD25_9EUKA</name>
<protein>
    <submittedName>
        <fullName evidence="2">Hypothetical_protein</fullName>
    </submittedName>
</protein>
<reference evidence="1" key="1">
    <citation type="submission" date="2023-06" db="EMBL/GenBank/DDBJ databases">
        <authorList>
            <person name="Kurt Z."/>
        </authorList>
    </citation>
    <scope>NUCLEOTIDE SEQUENCE</scope>
</reference>
<organism evidence="1">
    <name type="scientific">Hexamita inflata</name>
    <dbReference type="NCBI Taxonomy" id="28002"/>
    <lineage>
        <taxon>Eukaryota</taxon>
        <taxon>Metamonada</taxon>
        <taxon>Diplomonadida</taxon>
        <taxon>Hexamitidae</taxon>
        <taxon>Hexamitinae</taxon>
        <taxon>Hexamita</taxon>
    </lineage>
</organism>
<evidence type="ECO:0000313" key="2">
    <source>
        <dbReference type="EMBL" id="CAL6009938.1"/>
    </source>
</evidence>